<dbReference type="InterPro" id="IPR008405">
    <property type="entry name" value="ApoL"/>
</dbReference>
<dbReference type="SUPFAM" id="SSF52540">
    <property type="entry name" value="P-loop containing nucleoside triphosphate hydrolases"/>
    <property type="match status" value="1"/>
</dbReference>
<evidence type="ECO:0000256" key="7">
    <source>
        <dbReference type="SAM" id="Phobius"/>
    </source>
</evidence>
<dbReference type="GO" id="GO:0042157">
    <property type="term" value="P:lipoprotein metabolic process"/>
    <property type="evidence" value="ECO:0007669"/>
    <property type="project" value="InterPro"/>
</dbReference>
<dbReference type="EMBL" id="JAAWVO010077268">
    <property type="protein sequence ID" value="MBN3325755.1"/>
    <property type="molecule type" value="Genomic_DNA"/>
</dbReference>
<keyword evidence="10" id="KW-1185">Reference proteome</keyword>
<keyword evidence="7" id="KW-0812">Transmembrane</keyword>
<sequence length="691" mass="78164">METPKLFIELKEDRIEINEEIAAYLERLRNKTEVIAIVGKQRTGKSFLLSWFFGTGRGFPVGHSRDACTKGIWLWCRPHPKHPDTELILLDTEGLDNPGATEKQDKQILLLAVLLSSSIIYNIPRCIDKSNIEDIFFVLQSVQEILVTEGSLDSEKIQNYLPHHFSVLLRDYQFEESEMDEHLGDVLQKLGPEIKSGVEAAFSKMEVHLLPTPAHKTKLRSLDTMMLKDLDEDFQNVLERMIKSIRDELSTPKIIAKDETICTPAAIVGLARSYITMLNSNRIVCLREAANDMMENLLNRAERMAKERFDCLTEMLNTKPMEKEDLEVLQTSAHSVGMFRFDQHTHFLLKKEKTQNRRKKLEQTMEEIKRDQEEKNLKRSEEKCKMEFHRLMNKYKLENCKGITAYSELLSKIKDLKEEYFSLPDMGPAREIVYEDLFRSDSYEKNSFQEVIRSLREKYSEKRRNIESFVKVLCEIADGMDFTHKGTTIGSVAGSAVAIAGSVLTIVGLALIPVTLGASAILTGVGAGVGLTGAATSVSSSIGKVLKNKKYEKELNDIKENLEAELKELNECIMSVCNILLIFKEHGLPEFLSTSSKFSVLATISITSIIDDIAGLGVKAMSRSLQIVGFVFAAINIIVEIVSIVKDSVELYEGCKTEKAETLREEAAKIMESLDMIENFVSEVQRMQESN</sequence>
<feature type="non-terminal residue" evidence="9">
    <location>
        <position position="691"/>
    </location>
</feature>
<feature type="coiled-coil region" evidence="6">
    <location>
        <begin position="351"/>
        <end position="381"/>
    </location>
</feature>
<keyword evidence="4" id="KW-0342">GTP-binding</keyword>
<dbReference type="Gene3D" id="1.20.1000.10">
    <property type="entry name" value="Guanylate-binding protein, C-terminal domain"/>
    <property type="match status" value="1"/>
</dbReference>
<dbReference type="PANTHER" id="PTHR10751">
    <property type="entry name" value="GUANYLATE BINDING PROTEIN"/>
    <property type="match status" value="1"/>
</dbReference>
<feature type="transmembrane region" description="Helical" evidence="7">
    <location>
        <begin position="489"/>
        <end position="512"/>
    </location>
</feature>
<dbReference type="Gene3D" id="3.40.50.300">
    <property type="entry name" value="P-loop containing nucleotide triphosphate hydrolases"/>
    <property type="match status" value="1"/>
</dbReference>
<gene>
    <name evidence="9" type="primary">Gbp5</name>
    <name evidence="9" type="ORF">GTO95_0010105</name>
</gene>
<dbReference type="AlphaFoldDB" id="A0A8J7PE92"/>
<dbReference type="GO" id="GO:0005576">
    <property type="term" value="C:extracellular region"/>
    <property type="evidence" value="ECO:0007669"/>
    <property type="project" value="InterPro"/>
</dbReference>
<evidence type="ECO:0000313" key="9">
    <source>
        <dbReference type="EMBL" id="MBN3325755.1"/>
    </source>
</evidence>
<dbReference type="PROSITE" id="PS51715">
    <property type="entry name" value="G_GB1_RHD3"/>
    <property type="match status" value="1"/>
</dbReference>
<comment type="similarity">
    <text evidence="5">Belongs to the TRAFAC class dynamin-like GTPase superfamily. GB1/RHD3 GTPase family.</text>
</comment>
<dbReference type="Pfam" id="PF05461">
    <property type="entry name" value="ApoL"/>
    <property type="match status" value="2"/>
</dbReference>
<evidence type="ECO:0000256" key="6">
    <source>
        <dbReference type="SAM" id="Coils"/>
    </source>
</evidence>
<dbReference type="InterPro" id="IPR015894">
    <property type="entry name" value="Guanylate-bd_N"/>
</dbReference>
<dbReference type="InterPro" id="IPR036543">
    <property type="entry name" value="Guanylate-bd_C_sf"/>
</dbReference>
<dbReference type="GO" id="GO:0003924">
    <property type="term" value="F:GTPase activity"/>
    <property type="evidence" value="ECO:0007669"/>
    <property type="project" value="InterPro"/>
</dbReference>
<comment type="caution">
    <text evidence="9">The sequence shown here is derived from an EMBL/GenBank/DDBJ whole genome shotgun (WGS) entry which is preliminary data.</text>
</comment>
<name>A0A8J7PE92_ATRSP</name>
<feature type="non-terminal residue" evidence="9">
    <location>
        <position position="1"/>
    </location>
</feature>
<evidence type="ECO:0000256" key="4">
    <source>
        <dbReference type="ARBA" id="ARBA00023134"/>
    </source>
</evidence>
<evidence type="ECO:0000256" key="1">
    <source>
        <dbReference type="ARBA" id="ARBA00010090"/>
    </source>
</evidence>
<dbReference type="GO" id="GO:0005525">
    <property type="term" value="F:GTP binding"/>
    <property type="evidence" value="ECO:0007669"/>
    <property type="project" value="UniProtKB-KW"/>
</dbReference>
<dbReference type="SUPFAM" id="SSF48340">
    <property type="entry name" value="Interferon-induced guanylate-binding protein 1 (GBP1), C-terminal domain"/>
    <property type="match status" value="1"/>
</dbReference>
<reference evidence="9" key="1">
    <citation type="journal article" date="2021" name="Cell">
        <title>Tracing the genetic footprints of vertebrate landing in non-teleost ray-finned fishes.</title>
        <authorList>
            <person name="Bi X."/>
            <person name="Wang K."/>
            <person name="Yang L."/>
            <person name="Pan H."/>
            <person name="Jiang H."/>
            <person name="Wei Q."/>
            <person name="Fang M."/>
            <person name="Yu H."/>
            <person name="Zhu C."/>
            <person name="Cai Y."/>
            <person name="He Y."/>
            <person name="Gan X."/>
            <person name="Zeng H."/>
            <person name="Yu D."/>
            <person name="Zhu Y."/>
            <person name="Jiang H."/>
            <person name="Qiu Q."/>
            <person name="Yang H."/>
            <person name="Zhang Y.E."/>
            <person name="Wang W."/>
            <person name="Zhu M."/>
            <person name="He S."/>
            <person name="Zhang G."/>
        </authorList>
    </citation>
    <scope>NUCLEOTIDE SEQUENCE</scope>
    <source>
        <strain evidence="9">Allg_001</strain>
    </source>
</reference>
<evidence type="ECO:0000259" key="8">
    <source>
        <dbReference type="PROSITE" id="PS51715"/>
    </source>
</evidence>
<keyword evidence="2" id="KW-0547">Nucleotide-binding</keyword>
<dbReference type="Pfam" id="PF02263">
    <property type="entry name" value="GBP"/>
    <property type="match status" value="1"/>
</dbReference>
<evidence type="ECO:0000256" key="2">
    <source>
        <dbReference type="ARBA" id="ARBA00022741"/>
    </source>
</evidence>
<accession>A0A8J7PE92</accession>
<dbReference type="Proteomes" id="UP000736164">
    <property type="component" value="Unassembled WGS sequence"/>
</dbReference>
<protein>
    <submittedName>
        <fullName evidence="9">GBP5 protein</fullName>
    </submittedName>
</protein>
<keyword evidence="6" id="KW-0175">Coiled coil</keyword>
<evidence type="ECO:0000313" key="10">
    <source>
        <dbReference type="Proteomes" id="UP000736164"/>
    </source>
</evidence>
<keyword evidence="7" id="KW-0472">Membrane</keyword>
<feature type="transmembrane region" description="Helical" evidence="7">
    <location>
        <begin position="518"/>
        <end position="543"/>
    </location>
</feature>
<proteinExistence type="inferred from homology"/>
<feature type="domain" description="GB1/RHD3-type G" evidence="8">
    <location>
        <begin position="29"/>
        <end position="250"/>
    </location>
</feature>
<organism evidence="9 10">
    <name type="scientific">Atractosteus spatula</name>
    <name type="common">Alligator gar</name>
    <name type="synonym">Lepisosteus spatula</name>
    <dbReference type="NCBI Taxonomy" id="7917"/>
    <lineage>
        <taxon>Eukaryota</taxon>
        <taxon>Metazoa</taxon>
        <taxon>Chordata</taxon>
        <taxon>Craniata</taxon>
        <taxon>Vertebrata</taxon>
        <taxon>Euteleostomi</taxon>
        <taxon>Actinopterygii</taxon>
        <taxon>Neopterygii</taxon>
        <taxon>Holostei</taxon>
        <taxon>Semionotiformes</taxon>
        <taxon>Lepisosteidae</taxon>
        <taxon>Atractosteus</taxon>
    </lineage>
</organism>
<comment type="similarity">
    <text evidence="1">Belongs to the apolipoprotein L family.</text>
</comment>
<keyword evidence="3" id="KW-0378">Hydrolase</keyword>
<keyword evidence="7" id="KW-1133">Transmembrane helix</keyword>
<dbReference type="GO" id="GO:0008289">
    <property type="term" value="F:lipid binding"/>
    <property type="evidence" value="ECO:0007669"/>
    <property type="project" value="InterPro"/>
</dbReference>
<dbReference type="InterPro" id="IPR030386">
    <property type="entry name" value="G_GB1_RHD3_dom"/>
</dbReference>
<dbReference type="InterPro" id="IPR027417">
    <property type="entry name" value="P-loop_NTPase"/>
</dbReference>
<evidence type="ECO:0000256" key="5">
    <source>
        <dbReference type="PROSITE-ProRule" id="PRU01052"/>
    </source>
</evidence>
<evidence type="ECO:0000256" key="3">
    <source>
        <dbReference type="ARBA" id="ARBA00022801"/>
    </source>
</evidence>
<dbReference type="GO" id="GO:0006869">
    <property type="term" value="P:lipid transport"/>
    <property type="evidence" value="ECO:0007669"/>
    <property type="project" value="InterPro"/>
</dbReference>